<dbReference type="Pfam" id="PF19515">
    <property type="entry name" value="DUF6048"/>
    <property type="match status" value="1"/>
</dbReference>
<dbReference type="AlphaFoldDB" id="A0A3N4Q624"/>
<evidence type="ECO:0008006" key="4">
    <source>
        <dbReference type="Google" id="ProtNLM"/>
    </source>
</evidence>
<keyword evidence="3" id="KW-1185">Reference proteome</keyword>
<dbReference type="Proteomes" id="UP000278351">
    <property type="component" value="Unassembled WGS sequence"/>
</dbReference>
<evidence type="ECO:0000313" key="3">
    <source>
        <dbReference type="Proteomes" id="UP000278351"/>
    </source>
</evidence>
<protein>
    <recommendedName>
        <fullName evidence="4">Outer membrane protein beta-barrel domain-containing protein</fullName>
    </recommendedName>
</protein>
<reference evidence="2 3" key="1">
    <citation type="submission" date="2018-11" db="EMBL/GenBank/DDBJ databases">
        <title>Chitinophaga lutea sp.nov., isolate from arsenic contaminated soil.</title>
        <authorList>
            <person name="Zong Y."/>
        </authorList>
    </citation>
    <scope>NUCLEOTIDE SEQUENCE [LARGE SCALE GENOMIC DNA]</scope>
    <source>
        <strain evidence="2 3">ZY74</strain>
    </source>
</reference>
<name>A0A3N4Q624_9BACT</name>
<dbReference type="InterPro" id="IPR046111">
    <property type="entry name" value="DUF6048"/>
</dbReference>
<proteinExistence type="predicted"/>
<gene>
    <name evidence="2" type="ORF">EGT74_05440</name>
</gene>
<evidence type="ECO:0000256" key="1">
    <source>
        <dbReference type="SAM" id="SignalP"/>
    </source>
</evidence>
<dbReference type="EMBL" id="RPDH01000001">
    <property type="protein sequence ID" value="RPE12981.1"/>
    <property type="molecule type" value="Genomic_DNA"/>
</dbReference>
<accession>A0A3N4Q624</accession>
<keyword evidence="1" id="KW-0732">Signal</keyword>
<sequence>MKRTSPFIFSALLLLLSFAAAAQKPKKDSVKTVYMAVPAGLRVGLDLSRFVVHAFQPYRTDVTVNVDARFRDRFYFASDLSYNRTSHKDTNYTYRSSGMSATLGVNYNFLKKQVPKENFMIYGGARYGLAFYNYEVPEYHVYSPYWGKYTGNVPKTSQLAHWFELTVGIRVEVLKNFYLGWSLHERILLSRNVSKQDFPPLVIPGYGKGNKNSSFDMQYSVAYLIPLYKVKQAVRL</sequence>
<comment type="caution">
    <text evidence="2">The sequence shown here is derived from an EMBL/GenBank/DDBJ whole genome shotgun (WGS) entry which is preliminary data.</text>
</comment>
<dbReference type="OrthoDB" id="1199048at2"/>
<feature type="chain" id="PRO_5018044242" description="Outer membrane protein beta-barrel domain-containing protein" evidence="1">
    <location>
        <begin position="23"/>
        <end position="236"/>
    </location>
</feature>
<dbReference type="RefSeq" id="WP_123845498.1">
    <property type="nucleotide sequence ID" value="NZ_RPDH01000001.1"/>
</dbReference>
<feature type="signal peptide" evidence="1">
    <location>
        <begin position="1"/>
        <end position="22"/>
    </location>
</feature>
<organism evidence="2 3">
    <name type="scientific">Chitinophaga lutea</name>
    <dbReference type="NCBI Taxonomy" id="2488634"/>
    <lineage>
        <taxon>Bacteria</taxon>
        <taxon>Pseudomonadati</taxon>
        <taxon>Bacteroidota</taxon>
        <taxon>Chitinophagia</taxon>
        <taxon>Chitinophagales</taxon>
        <taxon>Chitinophagaceae</taxon>
        <taxon>Chitinophaga</taxon>
    </lineage>
</organism>
<evidence type="ECO:0000313" key="2">
    <source>
        <dbReference type="EMBL" id="RPE12981.1"/>
    </source>
</evidence>